<comment type="similarity">
    <text evidence="1">Belongs to the glutathione peroxidase family.</text>
</comment>
<dbReference type="Gene3D" id="3.40.30.10">
    <property type="entry name" value="Glutaredoxin"/>
    <property type="match status" value="1"/>
</dbReference>
<keyword evidence="4" id="KW-0472">Membrane</keyword>
<feature type="transmembrane region" description="Helical" evidence="4">
    <location>
        <begin position="25"/>
        <end position="44"/>
    </location>
</feature>
<protein>
    <recommendedName>
        <fullName evidence="7">Glutathione peroxidase</fullName>
    </recommendedName>
</protein>
<keyword evidence="3" id="KW-0560">Oxidoreductase</keyword>
<evidence type="ECO:0008006" key="7">
    <source>
        <dbReference type="Google" id="ProtNLM"/>
    </source>
</evidence>
<evidence type="ECO:0000256" key="1">
    <source>
        <dbReference type="ARBA" id="ARBA00006926"/>
    </source>
</evidence>
<keyword evidence="6" id="KW-1185">Reference proteome</keyword>
<keyword evidence="4" id="KW-0812">Transmembrane</keyword>
<dbReference type="PANTHER" id="PTHR11592">
    <property type="entry name" value="GLUTATHIONE PEROXIDASE"/>
    <property type="match status" value="1"/>
</dbReference>
<dbReference type="AlphaFoldDB" id="A0AAD2JPH0"/>
<evidence type="ECO:0000313" key="5">
    <source>
        <dbReference type="EMBL" id="CAJ1969939.1"/>
    </source>
</evidence>
<dbReference type="GO" id="GO:0004601">
    <property type="term" value="F:peroxidase activity"/>
    <property type="evidence" value="ECO:0007669"/>
    <property type="project" value="UniProtKB-KW"/>
</dbReference>
<dbReference type="PANTHER" id="PTHR11592:SF78">
    <property type="entry name" value="GLUTATHIONE PEROXIDASE"/>
    <property type="match status" value="1"/>
</dbReference>
<dbReference type="EMBL" id="CAKOGP040002436">
    <property type="protein sequence ID" value="CAJ1969939.1"/>
    <property type="molecule type" value="Genomic_DNA"/>
</dbReference>
<dbReference type="Pfam" id="PF00255">
    <property type="entry name" value="GSHPx"/>
    <property type="match status" value="1"/>
</dbReference>
<evidence type="ECO:0000256" key="3">
    <source>
        <dbReference type="ARBA" id="ARBA00023002"/>
    </source>
</evidence>
<dbReference type="GO" id="GO:0006979">
    <property type="term" value="P:response to oxidative stress"/>
    <property type="evidence" value="ECO:0007669"/>
    <property type="project" value="InterPro"/>
</dbReference>
<evidence type="ECO:0000313" key="6">
    <source>
        <dbReference type="Proteomes" id="UP001295423"/>
    </source>
</evidence>
<dbReference type="SUPFAM" id="SSF52833">
    <property type="entry name" value="Thioredoxin-like"/>
    <property type="match status" value="1"/>
</dbReference>
<gene>
    <name evidence="5" type="ORF">CYCCA115_LOCUS23964</name>
</gene>
<proteinExistence type="inferred from homology"/>
<keyword evidence="4" id="KW-1133">Transmembrane helix</keyword>
<reference evidence="5" key="1">
    <citation type="submission" date="2023-08" db="EMBL/GenBank/DDBJ databases">
        <authorList>
            <person name="Audoor S."/>
            <person name="Bilcke G."/>
        </authorList>
    </citation>
    <scope>NUCLEOTIDE SEQUENCE</scope>
</reference>
<evidence type="ECO:0000256" key="4">
    <source>
        <dbReference type="SAM" id="Phobius"/>
    </source>
</evidence>
<dbReference type="PROSITE" id="PS51355">
    <property type="entry name" value="GLUTATHIONE_PEROXID_3"/>
    <property type="match status" value="1"/>
</dbReference>
<dbReference type="Proteomes" id="UP001295423">
    <property type="component" value="Unassembled WGS sequence"/>
</dbReference>
<accession>A0AAD2JPH0</accession>
<keyword evidence="2" id="KW-0575">Peroxidase</keyword>
<sequence length="229" mass="26055">MSSSEIPHEDDDKGGKLRRKRASQARSLVVLVALVGFILLVSVVKLNHKDKYKKYIPSRKLRRQQHHSAQAVEDNKALELEPAAGRQIAESFLPPDSIYQLSTKVSYEELSILQEKYASRGFSVLAFPISDFHQELPDNNSILGYVQEKYPQVNFPIFGLSSLAENPVYDKLQKTSGHKVQWNFYKFLLDRNGKVVGTYNHQENPLSLTGDIEKLLDESDPHSHKLVTH</sequence>
<name>A0AAD2JPH0_9STRA</name>
<dbReference type="InterPro" id="IPR036249">
    <property type="entry name" value="Thioredoxin-like_sf"/>
</dbReference>
<organism evidence="5 6">
    <name type="scientific">Cylindrotheca closterium</name>
    <dbReference type="NCBI Taxonomy" id="2856"/>
    <lineage>
        <taxon>Eukaryota</taxon>
        <taxon>Sar</taxon>
        <taxon>Stramenopiles</taxon>
        <taxon>Ochrophyta</taxon>
        <taxon>Bacillariophyta</taxon>
        <taxon>Bacillariophyceae</taxon>
        <taxon>Bacillariophycidae</taxon>
        <taxon>Bacillariales</taxon>
        <taxon>Bacillariaceae</taxon>
        <taxon>Cylindrotheca</taxon>
    </lineage>
</organism>
<comment type="caution">
    <text evidence="5">The sequence shown here is derived from an EMBL/GenBank/DDBJ whole genome shotgun (WGS) entry which is preliminary data.</text>
</comment>
<evidence type="ECO:0000256" key="2">
    <source>
        <dbReference type="ARBA" id="ARBA00022559"/>
    </source>
</evidence>
<dbReference type="InterPro" id="IPR000889">
    <property type="entry name" value="Glutathione_peroxidase"/>
</dbReference>